<dbReference type="InterPro" id="IPR014755">
    <property type="entry name" value="Cu-Rt/internalin_Ig-like"/>
</dbReference>
<dbReference type="RefSeq" id="WP_203822749.1">
    <property type="nucleotide sequence ID" value="NZ_BAAABP010000059.1"/>
</dbReference>
<evidence type="ECO:0000256" key="4">
    <source>
        <dbReference type="ARBA" id="ARBA00023008"/>
    </source>
</evidence>
<dbReference type="GO" id="GO:0006825">
    <property type="term" value="P:copper ion transport"/>
    <property type="evidence" value="ECO:0007669"/>
    <property type="project" value="InterPro"/>
</dbReference>
<feature type="signal peptide" evidence="6">
    <location>
        <begin position="1"/>
        <end position="23"/>
    </location>
</feature>
<name>A0A919JB51_9ACTN</name>
<dbReference type="AlphaFoldDB" id="A0A919JB51"/>
<dbReference type="EMBL" id="BOMM01000085">
    <property type="protein sequence ID" value="GIE16408.1"/>
    <property type="molecule type" value="Genomic_DNA"/>
</dbReference>
<dbReference type="InterPro" id="IPR007348">
    <property type="entry name" value="CopC_dom"/>
</dbReference>
<evidence type="ECO:0000256" key="6">
    <source>
        <dbReference type="SAM" id="SignalP"/>
    </source>
</evidence>
<keyword evidence="9" id="KW-1185">Reference proteome</keyword>
<dbReference type="GO" id="GO:0046688">
    <property type="term" value="P:response to copper ion"/>
    <property type="evidence" value="ECO:0007669"/>
    <property type="project" value="InterPro"/>
</dbReference>
<keyword evidence="5" id="KW-0812">Transmembrane</keyword>
<dbReference type="SUPFAM" id="SSF81296">
    <property type="entry name" value="E set domains"/>
    <property type="match status" value="1"/>
</dbReference>
<dbReference type="GO" id="GO:0042597">
    <property type="term" value="C:periplasmic space"/>
    <property type="evidence" value="ECO:0007669"/>
    <property type="project" value="InterPro"/>
</dbReference>
<proteinExistence type="predicted"/>
<keyword evidence="4" id="KW-0186">Copper</keyword>
<comment type="subcellular location">
    <subcellularLocation>
        <location evidence="1">Cell envelope</location>
    </subcellularLocation>
</comment>
<evidence type="ECO:0000256" key="2">
    <source>
        <dbReference type="ARBA" id="ARBA00022723"/>
    </source>
</evidence>
<feature type="chain" id="PRO_5036696170" description="CopC domain-containing protein" evidence="6">
    <location>
        <begin position="24"/>
        <end position="180"/>
    </location>
</feature>
<evidence type="ECO:0000313" key="9">
    <source>
        <dbReference type="Proteomes" id="UP000598174"/>
    </source>
</evidence>
<keyword evidence="5" id="KW-0472">Membrane</keyword>
<dbReference type="InterPro" id="IPR032694">
    <property type="entry name" value="CopC/D"/>
</dbReference>
<dbReference type="GO" id="GO:0005886">
    <property type="term" value="C:plasma membrane"/>
    <property type="evidence" value="ECO:0007669"/>
    <property type="project" value="TreeGrafter"/>
</dbReference>
<dbReference type="GO" id="GO:0030313">
    <property type="term" value="C:cell envelope"/>
    <property type="evidence" value="ECO:0007669"/>
    <property type="project" value="UniProtKB-SubCell"/>
</dbReference>
<evidence type="ECO:0000313" key="8">
    <source>
        <dbReference type="EMBL" id="GIE16408.1"/>
    </source>
</evidence>
<feature type="transmembrane region" description="Helical" evidence="5">
    <location>
        <begin position="146"/>
        <end position="166"/>
    </location>
</feature>
<keyword evidence="3 6" id="KW-0732">Signal</keyword>
<evidence type="ECO:0000256" key="5">
    <source>
        <dbReference type="SAM" id="Phobius"/>
    </source>
</evidence>
<dbReference type="Pfam" id="PF04234">
    <property type="entry name" value="CopC"/>
    <property type="match status" value="1"/>
</dbReference>
<evidence type="ECO:0000259" key="7">
    <source>
        <dbReference type="Pfam" id="PF04234"/>
    </source>
</evidence>
<feature type="domain" description="CopC" evidence="7">
    <location>
        <begin position="24"/>
        <end position="117"/>
    </location>
</feature>
<dbReference type="Proteomes" id="UP000598174">
    <property type="component" value="Unassembled WGS sequence"/>
</dbReference>
<dbReference type="PANTHER" id="PTHR34820">
    <property type="entry name" value="INNER MEMBRANE PROTEIN YEBZ"/>
    <property type="match status" value="1"/>
</dbReference>
<organism evidence="8 9">
    <name type="scientific">Paractinoplanes ferrugineus</name>
    <dbReference type="NCBI Taxonomy" id="113564"/>
    <lineage>
        <taxon>Bacteria</taxon>
        <taxon>Bacillati</taxon>
        <taxon>Actinomycetota</taxon>
        <taxon>Actinomycetes</taxon>
        <taxon>Micromonosporales</taxon>
        <taxon>Micromonosporaceae</taxon>
        <taxon>Paractinoplanes</taxon>
    </lineage>
</organism>
<sequence>MRRLLLAAATLLVVLLPGTPAWAHTALVTSDPARDARLTAAPAAVSLVFSQKLNPDFTTIVLSDAAARRVPASAPAIADARATITLEQPLGNGVYTVAYRVVSLDGHTVQGAYPFTVADPALPAAGRASEAAAAAPDSSAGLPAPVLAGLVAAGILLASLGAYFALSGRRRAARTRAEKG</sequence>
<keyword evidence="2" id="KW-0479">Metal-binding</keyword>
<dbReference type="PANTHER" id="PTHR34820:SF4">
    <property type="entry name" value="INNER MEMBRANE PROTEIN YEBZ"/>
    <property type="match status" value="1"/>
</dbReference>
<dbReference type="Gene3D" id="2.60.40.1220">
    <property type="match status" value="1"/>
</dbReference>
<keyword evidence="5" id="KW-1133">Transmembrane helix</keyword>
<reference evidence="8" key="1">
    <citation type="submission" date="2021-01" db="EMBL/GenBank/DDBJ databases">
        <title>Whole genome shotgun sequence of Actinoplanes ferrugineus NBRC 15555.</title>
        <authorList>
            <person name="Komaki H."/>
            <person name="Tamura T."/>
        </authorList>
    </citation>
    <scope>NUCLEOTIDE SEQUENCE</scope>
    <source>
        <strain evidence="8">NBRC 15555</strain>
    </source>
</reference>
<protein>
    <recommendedName>
        <fullName evidence="7">CopC domain-containing protein</fullName>
    </recommendedName>
</protein>
<dbReference type="GO" id="GO:0005507">
    <property type="term" value="F:copper ion binding"/>
    <property type="evidence" value="ECO:0007669"/>
    <property type="project" value="InterPro"/>
</dbReference>
<accession>A0A919JB51</accession>
<dbReference type="InterPro" id="IPR014756">
    <property type="entry name" value="Ig_E-set"/>
</dbReference>
<evidence type="ECO:0000256" key="3">
    <source>
        <dbReference type="ARBA" id="ARBA00022729"/>
    </source>
</evidence>
<evidence type="ECO:0000256" key="1">
    <source>
        <dbReference type="ARBA" id="ARBA00004196"/>
    </source>
</evidence>
<gene>
    <name evidence="8" type="ORF">Afe05nite_82480</name>
</gene>
<comment type="caution">
    <text evidence="8">The sequence shown here is derived from an EMBL/GenBank/DDBJ whole genome shotgun (WGS) entry which is preliminary data.</text>
</comment>